<dbReference type="PANTHER" id="PTHR31071:SF2">
    <property type="entry name" value="ACTIN CYTOSKELETON-REGULATORY COMPLEX PAN-LIKE PROTEIN"/>
    <property type="match status" value="1"/>
</dbReference>
<dbReference type="EMBL" id="JABTTQ020001223">
    <property type="protein sequence ID" value="KAK6133296.1"/>
    <property type="molecule type" value="Genomic_DNA"/>
</dbReference>
<dbReference type="Proteomes" id="UP001318860">
    <property type="component" value="Unassembled WGS sequence"/>
</dbReference>
<proteinExistence type="predicted"/>
<evidence type="ECO:0000313" key="2">
    <source>
        <dbReference type="EMBL" id="KAK6133296.1"/>
    </source>
</evidence>
<dbReference type="InterPro" id="IPR043424">
    <property type="entry name" value="BLT-like"/>
</dbReference>
<name>A0ABR0VDW2_REHGL</name>
<keyword evidence="1" id="KW-0175">Coiled coil</keyword>
<sequence length="304" mass="35169">MCDRWISCRGPRARERKWRGSGPAATPVSGWKFDHRRGSAGGVPAAVSARRLAASLWQLAAITNCSGDVRWQCGLFGDRLGFEFCSSSQLPKFAMEGVTKWDNGYSKTSRDVNNHVKKLLEHQEIATISVSSDNRQAEIFQDRKCRKQLKAEQMLTIAKDLIDEIRKETKNSEKMQILNSNLVSDIYETKLLASKFMRDYEKEEKGRESLENVCVEEIKEFEAKKAEIRELKIERARIEEEVEKERKILQITEAWREEYARMKLVEVKLVFEDKYWQMNNIIEDVKAFLRSSNFTTDVGQGIQT</sequence>
<gene>
    <name evidence="2" type="ORF">DH2020_032959</name>
</gene>
<protein>
    <submittedName>
        <fullName evidence="2">Uncharacterized protein</fullName>
    </submittedName>
</protein>
<organism evidence="2 3">
    <name type="scientific">Rehmannia glutinosa</name>
    <name type="common">Chinese foxglove</name>
    <dbReference type="NCBI Taxonomy" id="99300"/>
    <lineage>
        <taxon>Eukaryota</taxon>
        <taxon>Viridiplantae</taxon>
        <taxon>Streptophyta</taxon>
        <taxon>Embryophyta</taxon>
        <taxon>Tracheophyta</taxon>
        <taxon>Spermatophyta</taxon>
        <taxon>Magnoliopsida</taxon>
        <taxon>eudicotyledons</taxon>
        <taxon>Gunneridae</taxon>
        <taxon>Pentapetalae</taxon>
        <taxon>asterids</taxon>
        <taxon>lamiids</taxon>
        <taxon>Lamiales</taxon>
        <taxon>Orobanchaceae</taxon>
        <taxon>Rehmannieae</taxon>
        <taxon>Rehmannia</taxon>
    </lineage>
</organism>
<feature type="coiled-coil region" evidence="1">
    <location>
        <begin position="214"/>
        <end position="248"/>
    </location>
</feature>
<dbReference type="PANTHER" id="PTHR31071">
    <property type="entry name" value="GB|AAF24581.1"/>
    <property type="match status" value="1"/>
</dbReference>
<evidence type="ECO:0000313" key="3">
    <source>
        <dbReference type="Proteomes" id="UP001318860"/>
    </source>
</evidence>
<evidence type="ECO:0000256" key="1">
    <source>
        <dbReference type="SAM" id="Coils"/>
    </source>
</evidence>
<keyword evidence="3" id="KW-1185">Reference proteome</keyword>
<accession>A0ABR0VDW2</accession>
<reference evidence="2 3" key="1">
    <citation type="journal article" date="2021" name="Comput. Struct. Biotechnol. J.">
        <title>De novo genome assembly of the potent medicinal plant Rehmannia glutinosa using nanopore technology.</title>
        <authorList>
            <person name="Ma L."/>
            <person name="Dong C."/>
            <person name="Song C."/>
            <person name="Wang X."/>
            <person name="Zheng X."/>
            <person name="Niu Y."/>
            <person name="Chen S."/>
            <person name="Feng W."/>
        </authorList>
    </citation>
    <scope>NUCLEOTIDE SEQUENCE [LARGE SCALE GENOMIC DNA]</scope>
    <source>
        <strain evidence="2">DH-2019</strain>
    </source>
</reference>
<comment type="caution">
    <text evidence="2">The sequence shown here is derived from an EMBL/GenBank/DDBJ whole genome shotgun (WGS) entry which is preliminary data.</text>
</comment>